<name>A0AAU2V0I5_9ACTN</name>
<feature type="region of interest" description="Disordered" evidence="1">
    <location>
        <begin position="1"/>
        <end position="28"/>
    </location>
</feature>
<proteinExistence type="predicted"/>
<protein>
    <submittedName>
        <fullName evidence="2">Uncharacterized protein</fullName>
    </submittedName>
</protein>
<evidence type="ECO:0000313" key="2">
    <source>
        <dbReference type="EMBL" id="WTW60851.1"/>
    </source>
</evidence>
<accession>A0AAU2V0I5</accession>
<sequence>MALRSRQTAGGEPAKSGGIVTAPTRATPVVATEDGRPTVSGWLRLGKDGRLSAYAPATGGVARWTESRPGGSWSGPELVAPGKGLQSHLSIAQGPDGYVHMTALRHTPVEDGGTWTELVHAIQYQTGRPVKNWAVVGSPYPRHDWEKGLKMGHPSVGVDSAGNAQIVVRNAFGGVSARGQQPSGKWAGWADLNGNGADRSISVVAGEDGRMVIHAPSNTGIMRFERAAADAPFKEIEKLAGDPETGTIAGLVTGEGGRITFFLRDAKSGELRAWRGDGPTESLGGRGSGPVALLRKEIDGVDCTVLAQRDRDGRPAIAAYPTEQEDAGVTWTPTGEVCAGAPALALDADGRIVLGVFTPEGALRITRQRTDEPGLALEAWQQV</sequence>
<dbReference type="AlphaFoldDB" id="A0AAU2V0I5"/>
<organism evidence="2">
    <name type="scientific">Streptomyces sp. NBC_00003</name>
    <dbReference type="NCBI Taxonomy" id="2903608"/>
    <lineage>
        <taxon>Bacteria</taxon>
        <taxon>Bacillati</taxon>
        <taxon>Actinomycetota</taxon>
        <taxon>Actinomycetes</taxon>
        <taxon>Kitasatosporales</taxon>
        <taxon>Streptomycetaceae</taxon>
        <taxon>Streptomyces</taxon>
    </lineage>
</organism>
<evidence type="ECO:0000256" key="1">
    <source>
        <dbReference type="SAM" id="MobiDB-lite"/>
    </source>
</evidence>
<dbReference type="EMBL" id="CP108318">
    <property type="protein sequence ID" value="WTW60851.1"/>
    <property type="molecule type" value="Genomic_DNA"/>
</dbReference>
<gene>
    <name evidence="2" type="ORF">OG549_09445</name>
</gene>
<reference evidence="2" key="1">
    <citation type="submission" date="2022-10" db="EMBL/GenBank/DDBJ databases">
        <title>The complete genomes of actinobacterial strains from the NBC collection.</title>
        <authorList>
            <person name="Joergensen T.S."/>
            <person name="Alvarez Arevalo M."/>
            <person name="Sterndorff E.B."/>
            <person name="Faurdal D."/>
            <person name="Vuksanovic O."/>
            <person name="Mourched A.-S."/>
            <person name="Charusanti P."/>
            <person name="Shaw S."/>
            <person name="Blin K."/>
            <person name="Weber T."/>
        </authorList>
    </citation>
    <scope>NUCLEOTIDE SEQUENCE</scope>
    <source>
        <strain evidence="2">NBC_00003</strain>
    </source>
</reference>
<dbReference type="SUPFAM" id="SSF89372">
    <property type="entry name" value="Fucose-specific lectin"/>
    <property type="match status" value="1"/>
</dbReference>